<comment type="caution">
    <text evidence="12">The sequence shown here is derived from an EMBL/GenBank/DDBJ whole genome shotgun (WGS) entry which is preliminary data.</text>
</comment>
<evidence type="ECO:0000256" key="5">
    <source>
        <dbReference type="ARBA" id="ARBA00022806"/>
    </source>
</evidence>
<dbReference type="RefSeq" id="WP_169241480.1">
    <property type="nucleotide sequence ID" value="NZ_JAAIIG010000008.1"/>
</dbReference>
<dbReference type="EMBL" id="JAAIIG010000008">
    <property type="protein sequence ID" value="NMM98825.1"/>
    <property type="molecule type" value="Genomic_DNA"/>
</dbReference>
<dbReference type="Proteomes" id="UP000543419">
    <property type="component" value="Unassembled WGS sequence"/>
</dbReference>
<reference evidence="12 13" key="1">
    <citation type="submission" date="2020-02" db="EMBL/GenBank/DDBJ databases">
        <title>Characterization of phylogenetic diversity of novel bifidobacterial species isolated in Czech ZOOs.</title>
        <authorList>
            <person name="Lugli G.A."/>
            <person name="Vera N.B."/>
            <person name="Ventura M."/>
        </authorList>
    </citation>
    <scope>NUCLEOTIDE SEQUENCE [LARGE SCALE GENOMIC DNA]</scope>
    <source>
        <strain evidence="12 13">DSM 109959</strain>
    </source>
</reference>
<evidence type="ECO:0000256" key="10">
    <source>
        <dbReference type="SAM" id="MobiDB-lite"/>
    </source>
</evidence>
<evidence type="ECO:0000313" key="13">
    <source>
        <dbReference type="Proteomes" id="UP000543419"/>
    </source>
</evidence>
<evidence type="ECO:0000256" key="9">
    <source>
        <dbReference type="PROSITE-ProRule" id="PRU00560"/>
    </source>
</evidence>
<keyword evidence="3" id="KW-0227">DNA damage</keyword>
<protein>
    <submittedName>
        <fullName evidence="12">UvrD4</fullName>
    </submittedName>
</protein>
<dbReference type="PANTHER" id="PTHR11070">
    <property type="entry name" value="UVRD / RECB / PCRA DNA HELICASE FAMILY MEMBER"/>
    <property type="match status" value="1"/>
</dbReference>
<feature type="domain" description="UvrD-like helicase ATP-binding" evidence="11">
    <location>
        <begin position="4"/>
        <end position="379"/>
    </location>
</feature>
<dbReference type="Gene3D" id="3.40.50.300">
    <property type="entry name" value="P-loop containing nucleotide triphosphate hydrolases"/>
    <property type="match status" value="1"/>
</dbReference>
<evidence type="ECO:0000256" key="8">
    <source>
        <dbReference type="ARBA" id="ARBA00023204"/>
    </source>
</evidence>
<dbReference type="GO" id="GO:0000725">
    <property type="term" value="P:recombinational repair"/>
    <property type="evidence" value="ECO:0007669"/>
    <property type="project" value="TreeGrafter"/>
</dbReference>
<evidence type="ECO:0000256" key="1">
    <source>
        <dbReference type="ARBA" id="ARBA00022722"/>
    </source>
</evidence>
<dbReference type="Pfam" id="PF00580">
    <property type="entry name" value="UvrD-helicase"/>
    <property type="match status" value="1"/>
</dbReference>
<keyword evidence="4 9" id="KW-0378">Hydrolase</keyword>
<evidence type="ECO:0000313" key="12">
    <source>
        <dbReference type="EMBL" id="NMM98825.1"/>
    </source>
</evidence>
<evidence type="ECO:0000256" key="3">
    <source>
        <dbReference type="ARBA" id="ARBA00022763"/>
    </source>
</evidence>
<sequence>MTNRLDPHEIMNGLDRDGVTRLIIGAPGSGKTGFAVALLVEALRRYGGAGAAMAVPGRVAAESLSNEVIHRLGFSQETRPVGTLGAMAFRVVSALRAVQGLVAPRLLNGAEQDALLRTVMAVHLKHAALGDDCNTCDLLREYFAQDDWAHVIRFDSGGDAFRTMDSPNLRESNDSVPVVGGSSSVEVFTRGISDAFIGQLRDMLARLDELGVGPDEEDRLLRRAIAEPRLTVQWKLAFALRKEYIVAQRQAYPGQYRLDASYLLVAGMHAVREAMALWRQTGKVDASGTDMSAQLESMSIPRLLVVDDVQDTTLAGMRFLEVLGAAGVKLVLVGNPDESVQSFRGSYPEYLMRRAVRGSLGAIEEPLARHEGAQQLANTQTVSPISDPISMVRLVASRVSLSIPSPEDEPLPPALRSGKITDVLNKTCEPGLHDGTLFARLYRSAREELDDVVWRMKRSHLDHDVKWNDMVIIAHDNATVRRYGERLRRDGVPVRYSSITRPLKDESLVQGLFAVLELAQLRIDKTQSIRMKPADCASYVHSRVRALMGGPLITTGDAPGRGVPGRIAPVDSAMNALESLAPIAQDSAFLSSLLSSWESICDSIRSHACETGCETLCETGCETSSGVSDAGSPVIETLDIAQQDDGSELSFGADALYVMLGLDLPSAPARSVVEAVHAVLGEDPQARAFANLWAMVSKVSNALRRLPVEQRSQPRYALSAAWEAAGLASVWQRTALLNTEDGRTANDRLDAAMRLFQFAEDAAASRDLEEFMAQVRGMEVQADSLAHVGPVEDAVMLTTPAGAAGRHWRYAWIPQVQQDVWPNLAGRNTMFGGEDLAELVLRGPQAISHNAVGGSGMNQDPQFTAVMSAEKKGFLVALTRAEQIAISAVWNDDLSPSDFLFGYMPEYFPRNRQQAQFAAVGDSSDDAYPDYAGLDADPRGLVAAARTVMATHEPDEVIARDAAQALALLAVHGVESADPANWAFTQQQSIRHHGGDDAHQAEDVCHRDGTDGTEHCRQHGRSSEERCSSAPSAAAQTPMARTAMARTSSGPDTAAQSVPSLVVTLSPSAVDGLWACPVCWMLENRFAGPRMSSVATGFGTVIHAVAQQGSEEGLDLLSCHADRLEDLGLDATASIDQRIEAVHQRLLTIYQGRRPDPSSIADTGNRYAATRKDESAQAALGAIADYFVRSDADPEAYLGKNAKNFAIGRLAKVECEREFTARFGWHEIAAAYNALSGVRPIDRSTLMRMMGALVGGWPEGMDEGLIVRLSGRIDRMEHRVLADGSERIRLIDYKTGKVPSVKRIFNDLQLVCYQLGLAFPEVIDGDIRKADRLDQTPTIAQSALFHVGQHAAPAHSYAPEGAFQPPLFVDGALNETPFTARQNYQKLERFLDMPMLNVNQPPCGVPVQAWQQFTAFAGTQTLWALTMIARVMYAAAAIRSSELTAHPQSTHIEVCRMKDVCPACAGQISTVFETRQA</sequence>
<evidence type="ECO:0000259" key="11">
    <source>
        <dbReference type="PROSITE" id="PS51198"/>
    </source>
</evidence>
<feature type="binding site" evidence="9">
    <location>
        <begin position="25"/>
        <end position="32"/>
    </location>
    <ligand>
        <name>ATP</name>
        <dbReference type="ChEBI" id="CHEBI:30616"/>
    </ligand>
</feature>
<name>A0A7Y0EYN1_9BIFI</name>
<gene>
    <name evidence="12" type="ORF">G1C97_1783</name>
</gene>
<dbReference type="GO" id="GO:0005829">
    <property type="term" value="C:cytosol"/>
    <property type="evidence" value="ECO:0007669"/>
    <property type="project" value="TreeGrafter"/>
</dbReference>
<dbReference type="GO" id="GO:0033202">
    <property type="term" value="C:DNA helicase complex"/>
    <property type="evidence" value="ECO:0007669"/>
    <property type="project" value="TreeGrafter"/>
</dbReference>
<proteinExistence type="predicted"/>
<dbReference type="InterPro" id="IPR038726">
    <property type="entry name" value="PDDEXK_AddAB-type"/>
</dbReference>
<evidence type="ECO:0000256" key="7">
    <source>
        <dbReference type="ARBA" id="ARBA00022840"/>
    </source>
</evidence>
<dbReference type="PROSITE" id="PS51198">
    <property type="entry name" value="UVRD_HELICASE_ATP_BIND"/>
    <property type="match status" value="1"/>
</dbReference>
<keyword evidence="8" id="KW-0234">DNA repair</keyword>
<keyword evidence="5 9" id="KW-0347">Helicase</keyword>
<dbReference type="InterPro" id="IPR000212">
    <property type="entry name" value="DNA_helicase_UvrD/REP"/>
</dbReference>
<feature type="compositionally biased region" description="Basic and acidic residues" evidence="10">
    <location>
        <begin position="1009"/>
        <end position="1027"/>
    </location>
</feature>
<evidence type="ECO:0000256" key="4">
    <source>
        <dbReference type="ARBA" id="ARBA00022801"/>
    </source>
</evidence>
<dbReference type="InterPro" id="IPR027417">
    <property type="entry name" value="P-loop_NTPase"/>
</dbReference>
<evidence type="ECO:0000256" key="6">
    <source>
        <dbReference type="ARBA" id="ARBA00022839"/>
    </source>
</evidence>
<keyword evidence="7 9" id="KW-0067">ATP-binding</keyword>
<dbReference type="GO" id="GO:0004527">
    <property type="term" value="F:exonuclease activity"/>
    <property type="evidence" value="ECO:0007669"/>
    <property type="project" value="UniProtKB-KW"/>
</dbReference>
<keyword evidence="2 9" id="KW-0547">Nucleotide-binding</keyword>
<accession>A0A7Y0EYN1</accession>
<keyword evidence="6" id="KW-0269">Exonuclease</keyword>
<feature type="region of interest" description="Disordered" evidence="10">
    <location>
        <begin position="1009"/>
        <end position="1055"/>
    </location>
</feature>
<dbReference type="GO" id="GO:0003677">
    <property type="term" value="F:DNA binding"/>
    <property type="evidence" value="ECO:0007669"/>
    <property type="project" value="InterPro"/>
</dbReference>
<dbReference type="InterPro" id="IPR014016">
    <property type="entry name" value="UvrD-like_ATP-bd"/>
</dbReference>
<dbReference type="SUPFAM" id="SSF52540">
    <property type="entry name" value="P-loop containing nucleoside triphosphate hydrolases"/>
    <property type="match status" value="1"/>
</dbReference>
<keyword evidence="1" id="KW-0540">Nuclease</keyword>
<dbReference type="GO" id="GO:0005524">
    <property type="term" value="F:ATP binding"/>
    <property type="evidence" value="ECO:0007669"/>
    <property type="project" value="UniProtKB-UniRule"/>
</dbReference>
<dbReference type="GO" id="GO:0043138">
    <property type="term" value="F:3'-5' DNA helicase activity"/>
    <property type="evidence" value="ECO:0007669"/>
    <property type="project" value="TreeGrafter"/>
</dbReference>
<organism evidence="12 13">
    <name type="scientific">Bifidobacterium olomucense</name>
    <dbReference type="NCBI Taxonomy" id="2675324"/>
    <lineage>
        <taxon>Bacteria</taxon>
        <taxon>Bacillati</taxon>
        <taxon>Actinomycetota</taxon>
        <taxon>Actinomycetes</taxon>
        <taxon>Bifidobacteriales</taxon>
        <taxon>Bifidobacteriaceae</taxon>
        <taxon>Bifidobacterium</taxon>
    </lineage>
</organism>
<keyword evidence="13" id="KW-1185">Reference proteome</keyword>
<evidence type="ECO:0000256" key="2">
    <source>
        <dbReference type="ARBA" id="ARBA00022741"/>
    </source>
</evidence>
<dbReference type="Pfam" id="PF12705">
    <property type="entry name" value="PDDEXK_1"/>
    <property type="match status" value="1"/>
</dbReference>
<feature type="compositionally biased region" description="Polar residues" evidence="10">
    <location>
        <begin position="1045"/>
        <end position="1055"/>
    </location>
</feature>
<dbReference type="PANTHER" id="PTHR11070:SF59">
    <property type="entry name" value="DNA 3'-5' HELICASE"/>
    <property type="match status" value="1"/>
</dbReference>